<dbReference type="FunFam" id="3.30.420.10:FF:000032">
    <property type="entry name" value="Retrovirus-related Pol polyprotein from transposon 297-like Protein"/>
    <property type="match status" value="1"/>
</dbReference>
<dbReference type="InterPro" id="IPR036875">
    <property type="entry name" value="Znf_CCHC_sf"/>
</dbReference>
<dbReference type="PROSITE" id="PS50158">
    <property type="entry name" value="ZF_CCHC"/>
    <property type="match status" value="1"/>
</dbReference>
<dbReference type="GO" id="GO:0008270">
    <property type="term" value="F:zinc ion binding"/>
    <property type="evidence" value="ECO:0007669"/>
    <property type="project" value="UniProtKB-KW"/>
</dbReference>
<accession>A0AAV6GUL3</accession>
<dbReference type="InterPro" id="IPR041588">
    <property type="entry name" value="Integrase_H2C2"/>
</dbReference>
<dbReference type="SMART" id="SM00431">
    <property type="entry name" value="SCAN"/>
    <property type="match status" value="1"/>
</dbReference>
<feature type="compositionally biased region" description="Gly residues" evidence="5">
    <location>
        <begin position="128"/>
        <end position="141"/>
    </location>
</feature>
<dbReference type="GO" id="GO:0003676">
    <property type="term" value="F:nucleic acid binding"/>
    <property type="evidence" value="ECO:0007669"/>
    <property type="project" value="InterPro"/>
</dbReference>
<dbReference type="PANTHER" id="PTHR37984:SF15">
    <property type="entry name" value="INTEGRASE CATALYTIC DOMAIN-CONTAINING PROTEIN"/>
    <property type="match status" value="1"/>
</dbReference>
<dbReference type="InterPro" id="IPR043128">
    <property type="entry name" value="Rev_trsase/Diguanyl_cyclase"/>
</dbReference>
<feature type="domain" description="Reverse transcriptase" evidence="8">
    <location>
        <begin position="923"/>
        <end position="1009"/>
    </location>
</feature>
<dbReference type="Gene3D" id="1.10.4020.10">
    <property type="entry name" value="DNA breaking-rejoining enzymes"/>
    <property type="match status" value="1"/>
</dbReference>
<dbReference type="Pfam" id="PF00665">
    <property type="entry name" value="rve"/>
    <property type="match status" value="1"/>
</dbReference>
<evidence type="ECO:0000313" key="10">
    <source>
        <dbReference type="EMBL" id="KAG5277592.1"/>
    </source>
</evidence>
<feature type="region of interest" description="Disordered" evidence="5">
    <location>
        <begin position="380"/>
        <end position="406"/>
    </location>
</feature>
<dbReference type="PROSITE" id="PS50878">
    <property type="entry name" value="RT_POL"/>
    <property type="match status" value="1"/>
</dbReference>
<dbReference type="Gene3D" id="3.10.10.10">
    <property type="entry name" value="HIV Type 1 Reverse Transcriptase, subunit A, domain 1"/>
    <property type="match status" value="1"/>
</dbReference>
<dbReference type="SUPFAM" id="SSF56672">
    <property type="entry name" value="DNA/RNA polymerases"/>
    <property type="match status" value="1"/>
</dbReference>
<feature type="domain" description="SCAN box" evidence="7">
    <location>
        <begin position="28"/>
        <end position="104"/>
    </location>
</feature>
<dbReference type="Pfam" id="PF17921">
    <property type="entry name" value="Integrase_H2C2"/>
    <property type="match status" value="1"/>
</dbReference>
<dbReference type="Pfam" id="PF02023">
    <property type="entry name" value="SCAN"/>
    <property type="match status" value="1"/>
</dbReference>
<organism evidence="10 11">
    <name type="scientific">Alosa alosa</name>
    <name type="common">allis shad</name>
    <dbReference type="NCBI Taxonomy" id="278164"/>
    <lineage>
        <taxon>Eukaryota</taxon>
        <taxon>Metazoa</taxon>
        <taxon>Chordata</taxon>
        <taxon>Craniata</taxon>
        <taxon>Vertebrata</taxon>
        <taxon>Euteleostomi</taxon>
        <taxon>Actinopterygii</taxon>
        <taxon>Neopterygii</taxon>
        <taxon>Teleostei</taxon>
        <taxon>Clupei</taxon>
        <taxon>Clupeiformes</taxon>
        <taxon>Clupeoidei</taxon>
        <taxon>Clupeidae</taxon>
        <taxon>Alosa</taxon>
    </lineage>
</organism>
<dbReference type="PANTHER" id="PTHR37984">
    <property type="entry name" value="PROTEIN CBG26694"/>
    <property type="match status" value="1"/>
</dbReference>
<dbReference type="CDD" id="cd01647">
    <property type="entry name" value="RT_LTR"/>
    <property type="match status" value="1"/>
</dbReference>
<dbReference type="EMBL" id="JADWDJ010000008">
    <property type="protein sequence ID" value="KAG5277592.1"/>
    <property type="molecule type" value="Genomic_DNA"/>
</dbReference>
<comment type="caution">
    <text evidence="10">The sequence shown here is derived from an EMBL/GenBank/DDBJ whole genome shotgun (WGS) entry which is preliminary data.</text>
</comment>
<dbReference type="InterPro" id="IPR043502">
    <property type="entry name" value="DNA/RNA_pol_sf"/>
</dbReference>
<dbReference type="Pfam" id="PF00098">
    <property type="entry name" value="zf-CCHC"/>
    <property type="match status" value="1"/>
</dbReference>
<dbReference type="Gene3D" id="3.30.70.270">
    <property type="match status" value="1"/>
</dbReference>
<dbReference type="PROSITE" id="PS50804">
    <property type="entry name" value="SCAN_BOX"/>
    <property type="match status" value="1"/>
</dbReference>
<dbReference type="Gene3D" id="1.10.340.70">
    <property type="match status" value="1"/>
</dbReference>
<feature type="region of interest" description="Disordered" evidence="5">
    <location>
        <begin position="114"/>
        <end position="180"/>
    </location>
</feature>
<evidence type="ECO:0000259" key="9">
    <source>
        <dbReference type="PROSITE" id="PS50994"/>
    </source>
</evidence>
<keyword evidence="4" id="KW-0862">Zinc</keyword>
<dbReference type="CDD" id="cd07936">
    <property type="entry name" value="SCAN"/>
    <property type="match status" value="1"/>
</dbReference>
<comment type="similarity">
    <text evidence="1">Belongs to the beta type-B retroviral polymerase family. HERV class-II K(HML-2) pol subfamily.</text>
</comment>
<dbReference type="Proteomes" id="UP000823561">
    <property type="component" value="Chromosome 8"/>
</dbReference>
<evidence type="ECO:0000256" key="4">
    <source>
        <dbReference type="PROSITE-ProRule" id="PRU00047"/>
    </source>
</evidence>
<evidence type="ECO:0000313" key="11">
    <source>
        <dbReference type="Proteomes" id="UP000823561"/>
    </source>
</evidence>
<keyword evidence="11" id="KW-1185">Reference proteome</keyword>
<name>A0AAV6GUL3_9TELE</name>
<dbReference type="SUPFAM" id="SSF53098">
    <property type="entry name" value="Ribonuclease H-like"/>
    <property type="match status" value="1"/>
</dbReference>
<dbReference type="Pfam" id="PF22938">
    <property type="entry name" value="Integrase_p58_C"/>
    <property type="match status" value="1"/>
</dbReference>
<dbReference type="CDD" id="cd00303">
    <property type="entry name" value="retropepsin_like"/>
    <property type="match status" value="1"/>
</dbReference>
<dbReference type="InterPro" id="IPR050951">
    <property type="entry name" value="Retrovirus_Pol_polyprotein"/>
</dbReference>
<proteinExistence type="inferred from homology"/>
<evidence type="ECO:0000259" key="6">
    <source>
        <dbReference type="PROSITE" id="PS50158"/>
    </source>
</evidence>
<dbReference type="InterPro" id="IPR003309">
    <property type="entry name" value="SCAN_dom"/>
</dbReference>
<reference evidence="10" key="1">
    <citation type="submission" date="2020-10" db="EMBL/GenBank/DDBJ databases">
        <title>Chromosome-scale genome assembly of the Allis shad, Alosa alosa.</title>
        <authorList>
            <person name="Margot Z."/>
            <person name="Christophe K."/>
            <person name="Cabau C."/>
            <person name="Louis A."/>
            <person name="Berthelot C."/>
            <person name="Parey E."/>
            <person name="Roest Crollius H."/>
            <person name="Montfort J."/>
            <person name="Robinson-Rechavi M."/>
            <person name="Bucao C."/>
            <person name="Bouchez O."/>
            <person name="Gislard M."/>
            <person name="Lluch J."/>
            <person name="Milhes M."/>
            <person name="Lampietro C."/>
            <person name="Lopez Roques C."/>
            <person name="Donnadieu C."/>
            <person name="Braasch I."/>
            <person name="Desvignes T."/>
            <person name="Postlethwait J."/>
            <person name="Bobe J."/>
            <person name="Guiguen Y."/>
        </authorList>
    </citation>
    <scope>NUCLEOTIDE SEQUENCE</scope>
    <source>
        <strain evidence="10">M-15738</strain>
        <tissue evidence="10">Blood</tissue>
    </source>
</reference>
<sequence length="1009" mass="114075">MDMQNAMGYDQVKTAILAKYEINGETYRQRFRDPDWRAGETPRELYDRLRDLYRKWVRPAEKTVEQIGELFILEQYLRTLAHDIRVWVKEHNPATGQKVAELVEAFLAARPGPKTFRNQNFNRPAAGGKSGVPGGGVGPRGLGQVRAPQHTYTSPYTTPPRPPTRPYTPPPRHPAPTATPPRPHVLCHHCSKPGHIARDCPVRKGHGSGFCSVLRPEEGADDALSRVQTVPVTVNDISTHAFLDTGSTHTLVQPHLIDTSEDLGKGQLRVCCVNGDEHVYPVADIRLEVQGQAFLLRAGIVSGLRYPVVLGQDVVILPELVQSVQPVSMVVTRAQAKQSADDEATKAVCDMLPYSQTDIDLDIDLPAVCKTPKTCRQRRLAKMQGTTEKSVGQLPKPDGDLKDVWKPPSNLRDLQKSDESLKNAFSKVTEIDGVKTGESADLNGEFYFVKDDLLYHQPKDAAVEQIVVPKCLRDKVLCLGHDIPWAGHLGTVKTLERIAQRFHWPGMYTDVLRYCRSCSICQLTSKHKAKPSPLHPLPIIGVPFQRLGMDIVGPLERTRSGHRFILVMCDYATRYPKAFPLRKITAGSVARALLQLISRVGIPHEILTDQGTAFLSKTLRQVYSLLGIKGIRTTPYHPQTDGLVERYNQTLKATLKKFVADNGKDWDQWLPYLLFAYREVPQASTGFFPFELLYGRQVRGPLDLLRDTWVTPKPQEQDSVLSYVLKMRQKMEEMATIVEDNMTKAQQIQARWYDQRARQRSFAPGQQVLLLLPTTENKLLARWQGPYRVTRQLGPVTYELEMPGRRKTKQAFHVNLLKEWRDREEVPSQQLMVQDVQGDVEPPEQFFPSAVSPTDPEISHLTAQQAQELKAIVPPGLFSEQPGRTQLVEHDLLLKDTTPVRQHMYRIPERLLPTLQEELEVMKQLGVIERSSSSWSSPVVLVPKKDWSIRFCIDFRQLNAQSTFDAYPMPRLEDLIEGLGRASYITTLDLCRGYWQVPLAEEAKLHTAF</sequence>
<evidence type="ECO:0000259" key="7">
    <source>
        <dbReference type="PROSITE" id="PS50804"/>
    </source>
</evidence>
<dbReference type="InterPro" id="IPR038269">
    <property type="entry name" value="SCAN_sf"/>
</dbReference>
<protein>
    <recommendedName>
        <fullName evidence="3">Gypsy retrotransposon integrase-like protein 1</fullName>
        <ecNumber evidence="2">3.1.26.4</ecNumber>
    </recommendedName>
</protein>
<feature type="domain" description="CCHC-type" evidence="6">
    <location>
        <begin position="187"/>
        <end position="201"/>
    </location>
</feature>
<dbReference type="SMART" id="SM00343">
    <property type="entry name" value="ZnF_C2HC"/>
    <property type="match status" value="1"/>
</dbReference>
<feature type="non-terminal residue" evidence="10">
    <location>
        <position position="1009"/>
    </location>
</feature>
<evidence type="ECO:0000256" key="1">
    <source>
        <dbReference type="ARBA" id="ARBA00010879"/>
    </source>
</evidence>
<feature type="compositionally biased region" description="Pro residues" evidence="5">
    <location>
        <begin position="157"/>
        <end position="180"/>
    </location>
</feature>
<dbReference type="InterPro" id="IPR001878">
    <property type="entry name" value="Znf_CCHC"/>
</dbReference>
<dbReference type="InterPro" id="IPR012337">
    <property type="entry name" value="RNaseH-like_sf"/>
</dbReference>
<feature type="domain" description="Integrase catalytic" evidence="9">
    <location>
        <begin position="539"/>
        <end position="697"/>
    </location>
</feature>
<dbReference type="SUPFAM" id="SSF50630">
    <property type="entry name" value="Acid proteases"/>
    <property type="match status" value="1"/>
</dbReference>
<keyword evidence="4" id="KW-0479">Metal-binding</keyword>
<dbReference type="AlphaFoldDB" id="A0AAV6GUL3"/>
<dbReference type="EC" id="3.1.26.4" evidence="2"/>
<keyword evidence="4" id="KW-0863">Zinc-finger</keyword>
<dbReference type="SUPFAM" id="SSF47353">
    <property type="entry name" value="Retrovirus capsid dimerization domain-like"/>
    <property type="match status" value="1"/>
</dbReference>
<dbReference type="FunFam" id="1.10.340.70:FF:000001">
    <property type="entry name" value="Retrovirus-related Pol polyprotein from transposon gypsy-like Protein"/>
    <property type="match status" value="1"/>
</dbReference>
<evidence type="ECO:0000256" key="2">
    <source>
        <dbReference type="ARBA" id="ARBA00012180"/>
    </source>
</evidence>
<dbReference type="InterPro" id="IPR001584">
    <property type="entry name" value="Integrase_cat-core"/>
</dbReference>
<dbReference type="InterPro" id="IPR021109">
    <property type="entry name" value="Peptidase_aspartic_dom_sf"/>
</dbReference>
<dbReference type="SUPFAM" id="SSF57756">
    <property type="entry name" value="Retrovirus zinc finger-like domains"/>
    <property type="match status" value="1"/>
</dbReference>
<dbReference type="InterPro" id="IPR036397">
    <property type="entry name" value="RNaseH_sf"/>
</dbReference>
<evidence type="ECO:0000256" key="3">
    <source>
        <dbReference type="ARBA" id="ARBA00039658"/>
    </source>
</evidence>
<dbReference type="Gene3D" id="3.30.420.10">
    <property type="entry name" value="Ribonuclease H-like superfamily/Ribonuclease H"/>
    <property type="match status" value="1"/>
</dbReference>
<gene>
    <name evidence="10" type="ORF">AALO_G00119390</name>
</gene>
<evidence type="ECO:0000256" key="5">
    <source>
        <dbReference type="SAM" id="MobiDB-lite"/>
    </source>
</evidence>
<evidence type="ECO:0000259" key="8">
    <source>
        <dbReference type="PROSITE" id="PS50878"/>
    </source>
</evidence>
<dbReference type="GO" id="GO:0004523">
    <property type="term" value="F:RNA-DNA hybrid ribonuclease activity"/>
    <property type="evidence" value="ECO:0007669"/>
    <property type="project" value="UniProtKB-EC"/>
</dbReference>
<dbReference type="InterPro" id="IPR054465">
    <property type="entry name" value="Integrase_p58-like_C"/>
</dbReference>
<dbReference type="PROSITE" id="PS50994">
    <property type="entry name" value="INTEGRASE"/>
    <property type="match status" value="1"/>
</dbReference>
<dbReference type="GO" id="GO:0015074">
    <property type="term" value="P:DNA integration"/>
    <property type="evidence" value="ECO:0007669"/>
    <property type="project" value="InterPro"/>
</dbReference>
<dbReference type="Gene3D" id="2.40.70.10">
    <property type="entry name" value="Acid Proteases"/>
    <property type="match status" value="1"/>
</dbReference>
<dbReference type="InterPro" id="IPR000477">
    <property type="entry name" value="RT_dom"/>
</dbReference>